<gene>
    <name evidence="2" type="ORF">CEXT_815241</name>
</gene>
<comment type="caution">
    <text evidence="2">The sequence shown here is derived from an EMBL/GenBank/DDBJ whole genome shotgun (WGS) entry which is preliminary data.</text>
</comment>
<keyword evidence="3" id="KW-1185">Reference proteome</keyword>
<feature type="compositionally biased region" description="Basic and acidic residues" evidence="1">
    <location>
        <begin position="47"/>
        <end position="76"/>
    </location>
</feature>
<accession>A0AAV4RUT1</accession>
<evidence type="ECO:0000256" key="1">
    <source>
        <dbReference type="SAM" id="MobiDB-lite"/>
    </source>
</evidence>
<organism evidence="2 3">
    <name type="scientific">Caerostris extrusa</name>
    <name type="common">Bark spider</name>
    <name type="synonym">Caerostris bankana</name>
    <dbReference type="NCBI Taxonomy" id="172846"/>
    <lineage>
        <taxon>Eukaryota</taxon>
        <taxon>Metazoa</taxon>
        <taxon>Ecdysozoa</taxon>
        <taxon>Arthropoda</taxon>
        <taxon>Chelicerata</taxon>
        <taxon>Arachnida</taxon>
        <taxon>Araneae</taxon>
        <taxon>Araneomorphae</taxon>
        <taxon>Entelegynae</taxon>
        <taxon>Araneoidea</taxon>
        <taxon>Araneidae</taxon>
        <taxon>Caerostris</taxon>
    </lineage>
</organism>
<dbReference type="Proteomes" id="UP001054945">
    <property type="component" value="Unassembled WGS sequence"/>
</dbReference>
<name>A0AAV4RUT1_CAEEX</name>
<evidence type="ECO:0000313" key="2">
    <source>
        <dbReference type="EMBL" id="GIY25384.1"/>
    </source>
</evidence>
<protein>
    <submittedName>
        <fullName evidence="2">Uncharacterized protein</fullName>
    </submittedName>
</protein>
<feature type="region of interest" description="Disordered" evidence="1">
    <location>
        <begin position="1"/>
        <end position="95"/>
    </location>
</feature>
<evidence type="ECO:0000313" key="3">
    <source>
        <dbReference type="Proteomes" id="UP001054945"/>
    </source>
</evidence>
<feature type="compositionally biased region" description="Polar residues" evidence="1">
    <location>
        <begin position="18"/>
        <end position="29"/>
    </location>
</feature>
<reference evidence="2 3" key="1">
    <citation type="submission" date="2021-06" db="EMBL/GenBank/DDBJ databases">
        <title>Caerostris extrusa draft genome.</title>
        <authorList>
            <person name="Kono N."/>
            <person name="Arakawa K."/>
        </authorList>
    </citation>
    <scope>NUCLEOTIDE SEQUENCE [LARGE SCALE GENOMIC DNA]</scope>
</reference>
<dbReference type="AlphaFoldDB" id="A0AAV4RUT1"/>
<dbReference type="EMBL" id="BPLR01008531">
    <property type="protein sequence ID" value="GIY25384.1"/>
    <property type="molecule type" value="Genomic_DNA"/>
</dbReference>
<sequence length="95" mass="10493">MVTTTEVEVEEDWTSTVASTPIMSPTTGFRSKLALPEHASGLLAPDQPERGAQEVQRAHEHPQQEEEGSSLRDPHGHSPGPLRPCQLCRKRKTKV</sequence>
<proteinExistence type="predicted"/>